<protein>
    <submittedName>
        <fullName evidence="1">Uncharacterized protein</fullName>
    </submittedName>
</protein>
<dbReference type="OrthoDB" id="10059291at2759"/>
<accession>X2AMJ4</accession>
<sequence>MASKRKQSLESWIVKKQSSNNGYAEEGCPSDFRIQPGVVEGVLLVEGSGWRHGLHLVHPYRRKGRNRLIDTTLNTLMMITLEGPSCQDMEAHLQEVADKWSKVKNRRIKF</sequence>
<evidence type="ECO:0000313" key="2">
    <source>
        <dbReference type="Proteomes" id="UP000014760"/>
    </source>
</evidence>
<organism evidence="1 2">
    <name type="scientific">Capitella teleta</name>
    <name type="common">Polychaete worm</name>
    <dbReference type="NCBI Taxonomy" id="283909"/>
    <lineage>
        <taxon>Eukaryota</taxon>
        <taxon>Metazoa</taxon>
        <taxon>Spiralia</taxon>
        <taxon>Lophotrochozoa</taxon>
        <taxon>Annelida</taxon>
        <taxon>Polychaeta</taxon>
        <taxon>Sedentaria</taxon>
        <taxon>Scolecida</taxon>
        <taxon>Capitellidae</taxon>
        <taxon>Capitella</taxon>
    </lineage>
</organism>
<reference evidence="2" key="1">
    <citation type="submission" date="2012-12" db="EMBL/GenBank/DDBJ databases">
        <authorList>
            <person name="Hellsten U."/>
            <person name="Grimwood J."/>
            <person name="Chapman J.A."/>
            <person name="Shapiro H."/>
            <person name="Aerts A."/>
            <person name="Otillar R.P."/>
            <person name="Terry A.Y."/>
            <person name="Boore J.L."/>
            <person name="Simakov O."/>
            <person name="Marletaz F."/>
            <person name="Cho S.-J."/>
            <person name="Edsinger-Gonzales E."/>
            <person name="Havlak P."/>
            <person name="Kuo D.-H."/>
            <person name="Larsson T."/>
            <person name="Lv J."/>
            <person name="Arendt D."/>
            <person name="Savage R."/>
            <person name="Osoegawa K."/>
            <person name="de Jong P."/>
            <person name="Lindberg D.R."/>
            <person name="Seaver E.C."/>
            <person name="Weisblat D.A."/>
            <person name="Putnam N.H."/>
            <person name="Grigoriev I.V."/>
            <person name="Rokhsar D.S."/>
        </authorList>
    </citation>
    <scope>NUCLEOTIDE SEQUENCE</scope>
    <source>
        <strain evidence="2">I ESC-2004</strain>
    </source>
</reference>
<evidence type="ECO:0000313" key="1">
    <source>
        <dbReference type="EnsemblMetazoa" id="CapteP217691"/>
    </source>
</evidence>
<dbReference type="Proteomes" id="UP000014760">
    <property type="component" value="Unassembled WGS sequence"/>
</dbReference>
<reference evidence="1" key="3">
    <citation type="submission" date="2015-06" db="UniProtKB">
        <authorList>
            <consortium name="EnsemblMetazoa"/>
        </authorList>
    </citation>
    <scope>IDENTIFICATION</scope>
</reference>
<reference evidence="2" key="2">
    <citation type="journal article" date="2013" name="Nature">
        <title>Insights into bilaterian evolution from three spiralian genomes.</title>
        <authorList>
            <person name="Simakov O."/>
            <person name="Marletaz F."/>
            <person name="Cho S.J."/>
            <person name="Edsinger-Gonzales E."/>
            <person name="Havlak P."/>
            <person name="Hellsten U."/>
            <person name="Kuo D.H."/>
            <person name="Larsson T."/>
            <person name="Lv J."/>
            <person name="Arendt D."/>
            <person name="Savage R."/>
            <person name="Osoegawa K."/>
            <person name="de Jong P."/>
            <person name="Grimwood J."/>
            <person name="Chapman J.A."/>
            <person name="Shapiro H."/>
            <person name="Aerts A."/>
            <person name="Otillar R.P."/>
            <person name="Terry A.Y."/>
            <person name="Boore J.L."/>
            <person name="Grigoriev I.V."/>
            <person name="Lindberg D.R."/>
            <person name="Seaver E.C."/>
            <person name="Weisblat D.A."/>
            <person name="Putnam N.H."/>
            <person name="Rokhsar D.S."/>
        </authorList>
    </citation>
    <scope>NUCLEOTIDE SEQUENCE</scope>
    <source>
        <strain evidence="2">I ESC-2004</strain>
    </source>
</reference>
<dbReference type="EMBL" id="AMQN01000218">
    <property type="status" value="NOT_ANNOTATED_CDS"/>
    <property type="molecule type" value="Genomic_DNA"/>
</dbReference>
<dbReference type="AlphaFoldDB" id="X2AMJ4"/>
<keyword evidence="2" id="KW-1185">Reference proteome</keyword>
<dbReference type="HOGENOM" id="CLU_1994791_0_0_1"/>
<name>X2AMJ4_CAPTE</name>
<dbReference type="EnsemblMetazoa" id="CapteT217691">
    <property type="protein sequence ID" value="CapteP217691"/>
    <property type="gene ID" value="CapteG217691"/>
</dbReference>
<proteinExistence type="predicted"/>